<evidence type="ECO:0000313" key="4">
    <source>
        <dbReference type="EMBL" id="BCR06453.1"/>
    </source>
</evidence>
<reference evidence="4 5" key="2">
    <citation type="journal article" date="2021" name="Int. J. Syst. Evol. Microbiol.">
        <title>Isolation and Polyphasic Characterization of Desulfuromonas versatilis sp. Nov., an Electrogenic Bacteria Capable of Versatile Metabolism Isolated from a Graphene Oxide-Reducing Enrichment Culture.</title>
        <authorList>
            <person name="Xie L."/>
            <person name="Yoshida N."/>
            <person name="Ishii S."/>
            <person name="Meng L."/>
        </authorList>
    </citation>
    <scope>NUCLEOTIDE SEQUENCE [LARGE SCALE GENOMIC DNA]</scope>
    <source>
        <strain evidence="4 5">NIT-T3</strain>
    </source>
</reference>
<dbReference type="SUPFAM" id="SSF54631">
    <property type="entry name" value="CBS-domain pair"/>
    <property type="match status" value="1"/>
</dbReference>
<feature type="domain" description="CBS" evidence="3">
    <location>
        <begin position="7"/>
        <end position="67"/>
    </location>
</feature>
<dbReference type="RefSeq" id="WP_221249830.1">
    <property type="nucleotide sequence ID" value="NZ_AP024355.1"/>
</dbReference>
<keyword evidence="5" id="KW-1185">Reference proteome</keyword>
<protein>
    <submittedName>
        <fullName evidence="4">CBS domain-containing protein</fullName>
    </submittedName>
</protein>
<accession>A0ABM8HVV3</accession>
<name>A0ABM8HVV3_9BACT</name>
<dbReference type="SMART" id="SM00116">
    <property type="entry name" value="CBS"/>
    <property type="match status" value="2"/>
</dbReference>
<evidence type="ECO:0000256" key="2">
    <source>
        <dbReference type="PROSITE-ProRule" id="PRU00703"/>
    </source>
</evidence>
<keyword evidence="1 2" id="KW-0129">CBS domain</keyword>
<feature type="domain" description="CBS" evidence="3">
    <location>
        <begin position="76"/>
        <end position="133"/>
    </location>
</feature>
<proteinExistence type="predicted"/>
<dbReference type="Pfam" id="PF00571">
    <property type="entry name" value="CBS"/>
    <property type="match status" value="2"/>
</dbReference>
<dbReference type="InterPro" id="IPR000644">
    <property type="entry name" value="CBS_dom"/>
</dbReference>
<dbReference type="CDD" id="cd17775">
    <property type="entry name" value="CBS_pair_bact_arch"/>
    <property type="match status" value="1"/>
</dbReference>
<organism evidence="4 5">
    <name type="scientific">Desulfuromonas versatilis</name>
    <dbReference type="NCBI Taxonomy" id="2802975"/>
    <lineage>
        <taxon>Bacteria</taxon>
        <taxon>Pseudomonadati</taxon>
        <taxon>Thermodesulfobacteriota</taxon>
        <taxon>Desulfuromonadia</taxon>
        <taxon>Desulfuromonadales</taxon>
        <taxon>Desulfuromonadaceae</taxon>
        <taxon>Desulfuromonas</taxon>
    </lineage>
</organism>
<dbReference type="PANTHER" id="PTHR43080">
    <property type="entry name" value="CBS DOMAIN-CONTAINING PROTEIN CBSX3, MITOCHONDRIAL"/>
    <property type="match status" value="1"/>
</dbReference>
<evidence type="ECO:0000313" key="5">
    <source>
        <dbReference type="Proteomes" id="UP001319827"/>
    </source>
</evidence>
<evidence type="ECO:0000259" key="3">
    <source>
        <dbReference type="PROSITE" id="PS51371"/>
    </source>
</evidence>
<dbReference type="Proteomes" id="UP001319827">
    <property type="component" value="Chromosome"/>
</dbReference>
<evidence type="ECO:0000256" key="1">
    <source>
        <dbReference type="ARBA" id="ARBA00023122"/>
    </source>
</evidence>
<dbReference type="InterPro" id="IPR051257">
    <property type="entry name" value="Diverse_CBS-Domain"/>
</dbReference>
<dbReference type="PANTHER" id="PTHR43080:SF2">
    <property type="entry name" value="CBS DOMAIN-CONTAINING PROTEIN"/>
    <property type="match status" value="1"/>
</dbReference>
<dbReference type="EMBL" id="AP024355">
    <property type="protein sequence ID" value="BCR06453.1"/>
    <property type="molecule type" value="Genomic_DNA"/>
</dbReference>
<gene>
    <name evidence="4" type="ORF">DESUT3_35220</name>
</gene>
<dbReference type="PROSITE" id="PS51371">
    <property type="entry name" value="CBS"/>
    <property type="match status" value="2"/>
</dbReference>
<dbReference type="InterPro" id="IPR046342">
    <property type="entry name" value="CBS_dom_sf"/>
</dbReference>
<dbReference type="Gene3D" id="3.10.580.10">
    <property type="entry name" value="CBS-domain"/>
    <property type="match status" value="1"/>
</dbReference>
<sequence length="149" mass="16268">MNVGEACNREVVTVERGASIIEVARVMRKYHVGDVIVTDDRGGQRIPVGVFTDRDIVVELIAEEIDLGAVNAGEVMTSELVTVAEQEPLSTAIKRMRDHGVRRMPVVNAAGGLVGILAVDDLIDLAAEQLSDLVKLVSVEQRREQNRRP</sequence>
<reference evidence="4 5" key="1">
    <citation type="journal article" date="2016" name="C (Basel)">
        <title>Selective Growth of and Electricity Production by Marine Exoelectrogenic Bacteria in Self-Aggregated Hydrogel of Microbially Reduced Graphene Oxide.</title>
        <authorList>
            <person name="Yoshida N."/>
            <person name="Goto Y."/>
            <person name="Miyata Y."/>
        </authorList>
    </citation>
    <scope>NUCLEOTIDE SEQUENCE [LARGE SCALE GENOMIC DNA]</scope>
    <source>
        <strain evidence="4 5">NIT-T3</strain>
    </source>
</reference>